<dbReference type="CDD" id="cd19981">
    <property type="entry name" value="PBP1_ABC_HAAT-like"/>
    <property type="match status" value="1"/>
</dbReference>
<proteinExistence type="inferred from homology"/>
<reference evidence="8" key="1">
    <citation type="submission" date="2016-11" db="EMBL/GenBank/DDBJ databases">
        <authorList>
            <person name="Varghese N."/>
            <person name="Submissions S."/>
        </authorList>
    </citation>
    <scope>NUCLEOTIDE SEQUENCE [LARGE SCALE GENOMIC DNA]</scope>
    <source>
        <strain evidence="8">DSM 9756</strain>
    </source>
</reference>
<keyword evidence="4" id="KW-0029">Amino-acid transport</keyword>
<dbReference type="SUPFAM" id="SSF53822">
    <property type="entry name" value="Periplasmic binding protein-like I"/>
    <property type="match status" value="1"/>
</dbReference>
<keyword evidence="3 5" id="KW-0732">Signal</keyword>
<protein>
    <submittedName>
        <fullName evidence="7">Amino acid/amide ABC transporter substrate-binding protein, HAAT family (TC 3.A.1.4.-)</fullName>
    </submittedName>
</protein>
<dbReference type="PANTHER" id="PTHR30483:SF6">
    <property type="entry name" value="PERIPLASMIC BINDING PROTEIN OF ABC TRANSPORTER FOR NATURAL AMINO ACIDS"/>
    <property type="match status" value="1"/>
</dbReference>
<dbReference type="InterPro" id="IPR000709">
    <property type="entry name" value="Leu_Ile_Val-bd"/>
</dbReference>
<evidence type="ECO:0000256" key="5">
    <source>
        <dbReference type="SAM" id="SignalP"/>
    </source>
</evidence>
<dbReference type="Gene3D" id="3.40.50.2300">
    <property type="match status" value="2"/>
</dbReference>
<sequence>MKRVALWSLILSFVLLPFGAVQAADTLKIGLLAPLTGFAAADGASVLNSVKLAVEKVNKDGGILGKQVELVAYDDRADGKEAVGLAQKLIQRDQVVGVVGGSYSTPSRAVAPLFQEEEIPFIAAYAVHPDITKAGDYCFRNGFLGMVEGRAAAYVAVSNLKAKKIALLTSDNDFGRTLAAGFKEYLSKNAPEVELVYEQAYPFKEKDFKPYLAAIKEKNPDLIFASGYYFQTGPIVSQAREMGITATIFGEEGADSPKFLEIAGKAAEGFLIVTNLNRDDPRPEVQEFLKQYRERYQIEPDMVGASAYDAFMLLCDAIRRAGKTDGAAVRDALAATKNYNGLTGVIQGFTPEGEVVKDVQVQIVQDGAFHYYGVVKDPAIITP</sequence>
<dbReference type="STRING" id="1121391.SAMN02745206_02468"/>
<dbReference type="InterPro" id="IPR028082">
    <property type="entry name" value="Peripla_BP_I"/>
</dbReference>
<dbReference type="RefSeq" id="WP_073039911.1">
    <property type="nucleotide sequence ID" value="NZ_FQVB01000024.1"/>
</dbReference>
<feature type="signal peptide" evidence="5">
    <location>
        <begin position="1"/>
        <end position="23"/>
    </location>
</feature>
<keyword evidence="2" id="KW-0813">Transport</keyword>
<dbReference type="PANTHER" id="PTHR30483">
    <property type="entry name" value="LEUCINE-SPECIFIC-BINDING PROTEIN"/>
    <property type="match status" value="1"/>
</dbReference>
<evidence type="ECO:0000256" key="1">
    <source>
        <dbReference type="ARBA" id="ARBA00010062"/>
    </source>
</evidence>
<evidence type="ECO:0000259" key="6">
    <source>
        <dbReference type="Pfam" id="PF13458"/>
    </source>
</evidence>
<dbReference type="PRINTS" id="PR00337">
    <property type="entry name" value="LEUILEVALBP"/>
</dbReference>
<evidence type="ECO:0000256" key="3">
    <source>
        <dbReference type="ARBA" id="ARBA00022729"/>
    </source>
</evidence>
<accession>A0A1M5DMX4</accession>
<evidence type="ECO:0000256" key="2">
    <source>
        <dbReference type="ARBA" id="ARBA00022448"/>
    </source>
</evidence>
<evidence type="ECO:0000313" key="8">
    <source>
        <dbReference type="Proteomes" id="UP000184076"/>
    </source>
</evidence>
<dbReference type="Proteomes" id="UP000184076">
    <property type="component" value="Unassembled WGS sequence"/>
</dbReference>
<dbReference type="EMBL" id="FQVB01000024">
    <property type="protein sequence ID" value="SHF68323.1"/>
    <property type="molecule type" value="Genomic_DNA"/>
</dbReference>
<feature type="domain" description="Leucine-binding protein" evidence="6">
    <location>
        <begin position="26"/>
        <end position="367"/>
    </location>
</feature>
<dbReference type="AlphaFoldDB" id="A0A1M5DMX4"/>
<feature type="chain" id="PRO_5012251520" evidence="5">
    <location>
        <begin position="24"/>
        <end position="383"/>
    </location>
</feature>
<gene>
    <name evidence="7" type="ORF">SAMN02745206_02468</name>
</gene>
<dbReference type="InterPro" id="IPR051010">
    <property type="entry name" value="BCAA_transport"/>
</dbReference>
<organism evidence="7 8">
    <name type="scientific">Desulfacinum infernum DSM 9756</name>
    <dbReference type="NCBI Taxonomy" id="1121391"/>
    <lineage>
        <taxon>Bacteria</taxon>
        <taxon>Pseudomonadati</taxon>
        <taxon>Thermodesulfobacteriota</taxon>
        <taxon>Syntrophobacteria</taxon>
        <taxon>Syntrophobacterales</taxon>
        <taxon>Syntrophobacteraceae</taxon>
        <taxon>Desulfacinum</taxon>
    </lineage>
</organism>
<evidence type="ECO:0000313" key="7">
    <source>
        <dbReference type="EMBL" id="SHF68323.1"/>
    </source>
</evidence>
<dbReference type="GO" id="GO:0006865">
    <property type="term" value="P:amino acid transport"/>
    <property type="evidence" value="ECO:0007669"/>
    <property type="project" value="UniProtKB-KW"/>
</dbReference>
<dbReference type="Pfam" id="PF13458">
    <property type="entry name" value="Peripla_BP_6"/>
    <property type="match status" value="1"/>
</dbReference>
<comment type="similarity">
    <text evidence="1">Belongs to the leucine-binding protein family.</text>
</comment>
<name>A0A1M5DMX4_9BACT</name>
<dbReference type="InterPro" id="IPR028081">
    <property type="entry name" value="Leu-bd"/>
</dbReference>
<dbReference type="OrthoDB" id="9772589at2"/>
<evidence type="ECO:0000256" key="4">
    <source>
        <dbReference type="ARBA" id="ARBA00022970"/>
    </source>
</evidence>
<keyword evidence="8" id="KW-1185">Reference proteome</keyword>